<dbReference type="Proteomes" id="UP000533639">
    <property type="component" value="Unassembled WGS sequence"/>
</dbReference>
<keyword evidence="1" id="KW-0472">Membrane</keyword>
<gene>
    <name evidence="2" type="ORF">FLAPXU55_00858</name>
</gene>
<evidence type="ECO:0000313" key="3">
    <source>
        <dbReference type="Proteomes" id="UP000533639"/>
    </source>
</evidence>
<accession>A0A9N8IZ00</accession>
<keyword evidence="1" id="KW-1133">Transmembrane helix</keyword>
<protein>
    <submittedName>
        <fullName evidence="2">Uncharacterized protein</fullName>
    </submittedName>
</protein>
<keyword evidence="1" id="KW-0812">Transmembrane</keyword>
<dbReference type="AlphaFoldDB" id="A0A9N8IZ00"/>
<proteinExistence type="predicted"/>
<evidence type="ECO:0000256" key="1">
    <source>
        <dbReference type="SAM" id="Phobius"/>
    </source>
</evidence>
<dbReference type="RefSeq" id="WP_180856738.1">
    <property type="nucleotide sequence ID" value="NZ_CAIJDE010000029.1"/>
</dbReference>
<dbReference type="EMBL" id="CAIJDE010000029">
    <property type="protein sequence ID" value="CAC9973179.1"/>
    <property type="molecule type" value="Genomic_DNA"/>
</dbReference>
<organism evidence="2 3">
    <name type="scientific">Flavobacterium panici</name>
    <dbReference type="NCBI Taxonomy" id="2654843"/>
    <lineage>
        <taxon>Bacteria</taxon>
        <taxon>Pseudomonadati</taxon>
        <taxon>Bacteroidota</taxon>
        <taxon>Flavobacteriia</taxon>
        <taxon>Flavobacteriales</taxon>
        <taxon>Flavobacteriaceae</taxon>
        <taxon>Flavobacterium</taxon>
    </lineage>
</organism>
<evidence type="ECO:0000313" key="2">
    <source>
        <dbReference type="EMBL" id="CAC9973179.1"/>
    </source>
</evidence>
<reference evidence="2 3" key="1">
    <citation type="submission" date="2020-06" db="EMBL/GenBank/DDBJ databases">
        <authorList>
            <person name="Criscuolo A."/>
        </authorList>
    </citation>
    <scope>NUCLEOTIDE SEQUENCE [LARGE SCALE GENOMIC DNA]</scope>
    <source>
        <strain evidence="2">PXU-55</strain>
    </source>
</reference>
<name>A0A9N8IZ00_9FLAO</name>
<comment type="caution">
    <text evidence="2">The sequence shown here is derived from an EMBL/GenBank/DDBJ whole genome shotgun (WGS) entry which is preliminary data.</text>
</comment>
<keyword evidence="3" id="KW-1185">Reference proteome</keyword>
<sequence length="108" mass="12323">MQIEIITPNATQLREQIFKAVKSGTLETWKIAQSEDDKYLLTPVGAQFYNNVLLRFEVLPFSKNVTIFPTHWRTQEQPSDALIAIVLGMITAALLTHFSTDFARLEIK</sequence>
<feature type="transmembrane region" description="Helical" evidence="1">
    <location>
        <begin position="81"/>
        <end position="98"/>
    </location>
</feature>